<keyword evidence="4" id="KW-1185">Reference proteome</keyword>
<dbReference type="Proteomes" id="UP000478052">
    <property type="component" value="Unassembled WGS sequence"/>
</dbReference>
<keyword evidence="2" id="KW-0732">Signal</keyword>
<protein>
    <submittedName>
        <fullName evidence="3">Rho GTPase-activating protein gacK-like</fullName>
    </submittedName>
</protein>
<sequence length="573" mass="64745">MCLIPTINVFWSFFFVAIKRTNTAVTTVTTSDIVKKTNEIEWHTITITKNIKNSPPDSLSPIPTSEELSPSRSPLLMLSSSPQQRQLNLPLLTPVIPSVTTSVSMMTTTTTTSTEQHNEQQQLPTPNTFIRHCDDMGLFHDLQNIVVMSSLTGPTGETTISTAPESTAAKVVTTATSTSQPTSSSLFDSSSTAIVTTMMMANPFDETFKQAVLQQQKNEANPSEHLFNHNNNNDGDLNTPFIPTTTVVNTNNNSTNVKTSTSIDMISTTTAAVESNKINTSIIPQSQAEPQQNIYITSTAEAPTRSVLVMMVEQPLQQSRNSTLTIQPEHQQHQQIIDQHKFIVPTTTATTNVIDTTTITHHEQDFYDEVEVENGHVVINVGNDSNTIKQALKQNLLVKQLLQRRQKPPLITESRDKLGQLLQQQNNDINIVTNIDRLEYENYNSNGQEDEDSNNQKQQQLKQKRKQEMLERNRIKYSFFDTRVVYPKECKFVCHHNNLPNLETPMSAAKRCRIKRKQRWELLSEENRKLKIENGRLREALSKLISHRCNNLQQQQIEQPAIIQGIFKHSDDV</sequence>
<organism evidence="3 4">
    <name type="scientific">Aphis craccivora</name>
    <name type="common">Cowpea aphid</name>
    <dbReference type="NCBI Taxonomy" id="307492"/>
    <lineage>
        <taxon>Eukaryota</taxon>
        <taxon>Metazoa</taxon>
        <taxon>Ecdysozoa</taxon>
        <taxon>Arthropoda</taxon>
        <taxon>Hexapoda</taxon>
        <taxon>Insecta</taxon>
        <taxon>Pterygota</taxon>
        <taxon>Neoptera</taxon>
        <taxon>Paraneoptera</taxon>
        <taxon>Hemiptera</taxon>
        <taxon>Sternorrhyncha</taxon>
        <taxon>Aphidomorpha</taxon>
        <taxon>Aphidoidea</taxon>
        <taxon>Aphididae</taxon>
        <taxon>Aphidini</taxon>
        <taxon>Aphis</taxon>
        <taxon>Aphis</taxon>
    </lineage>
</organism>
<dbReference type="CDD" id="cd14686">
    <property type="entry name" value="bZIP"/>
    <property type="match status" value="1"/>
</dbReference>
<evidence type="ECO:0000256" key="2">
    <source>
        <dbReference type="SAM" id="SignalP"/>
    </source>
</evidence>
<dbReference type="OrthoDB" id="6621867at2759"/>
<proteinExistence type="predicted"/>
<accession>A0A6G0Y5I1</accession>
<feature type="region of interest" description="Disordered" evidence="1">
    <location>
        <begin position="444"/>
        <end position="467"/>
    </location>
</feature>
<dbReference type="EMBL" id="VUJU01006108">
    <property type="protein sequence ID" value="KAF0749415.1"/>
    <property type="molecule type" value="Genomic_DNA"/>
</dbReference>
<feature type="signal peptide" evidence="2">
    <location>
        <begin position="1"/>
        <end position="23"/>
    </location>
</feature>
<name>A0A6G0Y5I1_APHCR</name>
<evidence type="ECO:0000256" key="1">
    <source>
        <dbReference type="SAM" id="MobiDB-lite"/>
    </source>
</evidence>
<feature type="chain" id="PRO_5026236355" evidence="2">
    <location>
        <begin position="24"/>
        <end position="573"/>
    </location>
</feature>
<reference evidence="3 4" key="1">
    <citation type="submission" date="2019-08" db="EMBL/GenBank/DDBJ databases">
        <title>Whole genome of Aphis craccivora.</title>
        <authorList>
            <person name="Voronova N.V."/>
            <person name="Shulinski R.S."/>
            <person name="Bandarenka Y.V."/>
            <person name="Zhorov D.G."/>
            <person name="Warner D."/>
        </authorList>
    </citation>
    <scope>NUCLEOTIDE SEQUENCE [LARGE SCALE GENOMIC DNA]</scope>
    <source>
        <strain evidence="3">180601</strain>
        <tissue evidence="3">Whole Body</tissue>
    </source>
</reference>
<dbReference type="AlphaFoldDB" id="A0A6G0Y5I1"/>
<evidence type="ECO:0000313" key="3">
    <source>
        <dbReference type="EMBL" id="KAF0749415.1"/>
    </source>
</evidence>
<feature type="compositionally biased region" description="Polar residues" evidence="1">
    <location>
        <begin position="53"/>
        <end position="63"/>
    </location>
</feature>
<feature type="region of interest" description="Disordered" evidence="1">
    <location>
        <begin position="53"/>
        <end position="73"/>
    </location>
</feature>
<comment type="caution">
    <text evidence="3">The sequence shown here is derived from an EMBL/GenBank/DDBJ whole genome shotgun (WGS) entry which is preliminary data.</text>
</comment>
<evidence type="ECO:0000313" key="4">
    <source>
        <dbReference type="Proteomes" id="UP000478052"/>
    </source>
</evidence>
<gene>
    <name evidence="3" type="ORF">FWK35_00027716</name>
</gene>